<dbReference type="AlphaFoldDB" id="A0A9P4QC67"/>
<evidence type="ECO:0000313" key="4">
    <source>
        <dbReference type="Proteomes" id="UP000799441"/>
    </source>
</evidence>
<keyword evidence="2" id="KW-0812">Transmembrane</keyword>
<organism evidence="3 4">
    <name type="scientific">Polychaeton citri CBS 116435</name>
    <dbReference type="NCBI Taxonomy" id="1314669"/>
    <lineage>
        <taxon>Eukaryota</taxon>
        <taxon>Fungi</taxon>
        <taxon>Dikarya</taxon>
        <taxon>Ascomycota</taxon>
        <taxon>Pezizomycotina</taxon>
        <taxon>Dothideomycetes</taxon>
        <taxon>Dothideomycetidae</taxon>
        <taxon>Capnodiales</taxon>
        <taxon>Capnodiaceae</taxon>
        <taxon>Polychaeton</taxon>
    </lineage>
</organism>
<sequence>MVHKVLFWTGFGLAVRFWQLGIQMRPFLGRNQLWAYPIYGGLGASFGYWLQNVEQDQMRYLSDTRNRLLEKRRRRQEREGQTNIGDEVQTQQEGIFAHKKAEA</sequence>
<accession>A0A9P4QC67</accession>
<evidence type="ECO:0000256" key="2">
    <source>
        <dbReference type="SAM" id="Phobius"/>
    </source>
</evidence>
<reference evidence="3" key="1">
    <citation type="journal article" date="2020" name="Stud. Mycol.">
        <title>101 Dothideomycetes genomes: a test case for predicting lifestyles and emergence of pathogens.</title>
        <authorList>
            <person name="Haridas S."/>
            <person name="Albert R."/>
            <person name="Binder M."/>
            <person name="Bloem J."/>
            <person name="Labutti K."/>
            <person name="Salamov A."/>
            <person name="Andreopoulos B."/>
            <person name="Baker S."/>
            <person name="Barry K."/>
            <person name="Bills G."/>
            <person name="Bluhm B."/>
            <person name="Cannon C."/>
            <person name="Castanera R."/>
            <person name="Culley D."/>
            <person name="Daum C."/>
            <person name="Ezra D."/>
            <person name="Gonzalez J."/>
            <person name="Henrissat B."/>
            <person name="Kuo A."/>
            <person name="Liang C."/>
            <person name="Lipzen A."/>
            <person name="Lutzoni F."/>
            <person name="Magnuson J."/>
            <person name="Mondo S."/>
            <person name="Nolan M."/>
            <person name="Ohm R."/>
            <person name="Pangilinan J."/>
            <person name="Park H.-J."/>
            <person name="Ramirez L."/>
            <person name="Alfaro M."/>
            <person name="Sun H."/>
            <person name="Tritt A."/>
            <person name="Yoshinaga Y."/>
            <person name="Zwiers L.-H."/>
            <person name="Turgeon B."/>
            <person name="Goodwin S."/>
            <person name="Spatafora J."/>
            <person name="Crous P."/>
            <person name="Grigoriev I."/>
        </authorList>
    </citation>
    <scope>NUCLEOTIDE SEQUENCE</scope>
    <source>
        <strain evidence="3">CBS 116435</strain>
    </source>
</reference>
<gene>
    <name evidence="3" type="ORF">K431DRAFT_264161</name>
</gene>
<comment type="caution">
    <text evidence="3">The sequence shown here is derived from an EMBL/GenBank/DDBJ whole genome shotgun (WGS) entry which is preliminary data.</text>
</comment>
<keyword evidence="2" id="KW-1133">Transmembrane helix</keyword>
<protein>
    <recommendedName>
        <fullName evidence="5">NADH-ubiquinone oxidoreductase 14 kDa subunit</fullName>
    </recommendedName>
</protein>
<evidence type="ECO:0008006" key="5">
    <source>
        <dbReference type="Google" id="ProtNLM"/>
    </source>
</evidence>
<keyword evidence="2" id="KW-0472">Membrane</keyword>
<dbReference type="Proteomes" id="UP000799441">
    <property type="component" value="Unassembled WGS sequence"/>
</dbReference>
<dbReference type="OrthoDB" id="2141050at2759"/>
<dbReference type="PANTHER" id="PTHR39218">
    <property type="entry name" value="OXIDOREDUCTASE 14 KDA SUBUNIT, PUTATIVE (AFU_ORTHOLOGUE AFUA_1G12110)-RELATED"/>
    <property type="match status" value="1"/>
</dbReference>
<feature type="compositionally biased region" description="Polar residues" evidence="1">
    <location>
        <begin position="81"/>
        <end position="93"/>
    </location>
</feature>
<dbReference type="EMBL" id="MU003775">
    <property type="protein sequence ID" value="KAF2723714.1"/>
    <property type="molecule type" value="Genomic_DNA"/>
</dbReference>
<name>A0A9P4QC67_9PEZI</name>
<proteinExistence type="predicted"/>
<dbReference type="PANTHER" id="PTHR39218:SF1">
    <property type="entry name" value="OXIDOREDUCTASE 14 KDA SUBUNIT, PUTATIVE (AFU_ORTHOLOGUE AFUA_1G12110)-RELATED"/>
    <property type="match status" value="1"/>
</dbReference>
<keyword evidence="4" id="KW-1185">Reference proteome</keyword>
<evidence type="ECO:0000313" key="3">
    <source>
        <dbReference type="EMBL" id="KAF2723714.1"/>
    </source>
</evidence>
<feature type="transmembrane region" description="Helical" evidence="2">
    <location>
        <begin position="33"/>
        <end position="50"/>
    </location>
</feature>
<evidence type="ECO:0000256" key="1">
    <source>
        <dbReference type="SAM" id="MobiDB-lite"/>
    </source>
</evidence>
<feature type="region of interest" description="Disordered" evidence="1">
    <location>
        <begin position="71"/>
        <end position="103"/>
    </location>
</feature>